<dbReference type="EMBL" id="KI925467">
    <property type="protein sequence ID" value="ETW74745.1"/>
    <property type="molecule type" value="Genomic_DNA"/>
</dbReference>
<evidence type="ECO:0000259" key="4">
    <source>
        <dbReference type="Pfam" id="PF23099"/>
    </source>
</evidence>
<dbReference type="InterPro" id="IPR011430">
    <property type="entry name" value="UTP20_N"/>
</dbReference>
<dbReference type="InterPro" id="IPR016024">
    <property type="entry name" value="ARM-type_fold"/>
</dbReference>
<accession>W4JNV4</accession>
<dbReference type="InterPro" id="IPR046523">
    <property type="entry name" value="UTP20_dom"/>
</dbReference>
<feature type="domain" description="U3 small nucleolar RNA-associated protein 20 C-terminal" evidence="4">
    <location>
        <begin position="1684"/>
        <end position="1961"/>
    </location>
</feature>
<evidence type="ECO:0000259" key="2">
    <source>
        <dbReference type="Pfam" id="PF07539"/>
    </source>
</evidence>
<protein>
    <submittedName>
        <fullName evidence="5">Uncharacterized protein</fullName>
    </submittedName>
</protein>
<dbReference type="Gene3D" id="1.25.10.10">
    <property type="entry name" value="Leucine-rich Repeat Variant"/>
    <property type="match status" value="3"/>
</dbReference>
<feature type="compositionally biased region" description="Acidic residues" evidence="1">
    <location>
        <begin position="1766"/>
        <end position="1777"/>
    </location>
</feature>
<dbReference type="GO" id="GO:0032040">
    <property type="term" value="C:small-subunit processome"/>
    <property type="evidence" value="ECO:0007669"/>
    <property type="project" value="TreeGrafter"/>
</dbReference>
<dbReference type="STRING" id="747525.W4JNV4"/>
<dbReference type="KEGG" id="hir:HETIRDRAFT_39837"/>
<dbReference type="RefSeq" id="XP_009553041.1">
    <property type="nucleotide sequence ID" value="XM_009554746.1"/>
</dbReference>
<dbReference type="Pfam" id="PF20416">
    <property type="entry name" value="UTP20"/>
    <property type="match status" value="1"/>
</dbReference>
<dbReference type="InterPro" id="IPR052575">
    <property type="entry name" value="SSU_processome_comp_20"/>
</dbReference>
<gene>
    <name evidence="5" type="ORF">HETIRDRAFT_39837</name>
</gene>
<dbReference type="Pfam" id="PF07539">
    <property type="entry name" value="UTP20_N"/>
    <property type="match status" value="1"/>
</dbReference>
<sequence length="1976" mass="223225">MSLAEQAIVSKIREAEDVSLDVQGVRERSLRIVKLEQAVAHGVGLESDLAIRWILAQLKVNLRPLWSSAAKALSALASRYGDLVWMTIFSEMQATYLTEEVEVPEWISRFEEVQNLDNVDEEERTWRDPSGHKTRTTVAKWEGGAHTRRSLIQAQGVDDRFDEEMYRSQLLAVFEHCAFLAEKHNRALIPFFFEQAGPAGPHKLPRRKLTAWLTVFSKFTNPKVLHSTDKLRALYITLLSHPDRDLQGLALSCLFTYKFSHLTPHEDTLRQLLDETRWRDELTNLDIANLGTEDRPMLIDVIVRLLFGVMLERKGRSRGTDRHASVLTALAGCTDEELHLLVDLMVQPIIPPGARGQAHGFVVYEIHGDVSEKQQIGFLNLLGDVLKNLGSRLVSYWDLLLETVVSLAARAQLRIDAARQDGEHAVEEEQEHEEHQGISDAISSSKALRTVRQLSLKRFTDFFRSPVAFDFSPCMEIAFRSFISPRLALLDREGTQAPSALLELFYVWASRKEYAEFLVNFDQRVLPQIYACLVAPGVKPAVISRVLDIIDRILSLSSSYEELSERIVKPHVSLLLFNLSLLVERTKSDALVSNPLMQRQITILSEISHHLTDSDQAAMLLSMFSPLLRKNTKLVSEKVKADLLKIISSLIPLVPTVHDHSSSAFANLYQLLSSLFQSVRSRQARLALVAAFKQLASVNTFLHSLAELVESLNAFSTKRTDEPDFDRRFEAFTSLNEIVHKSLTPLTWLPVLYNLLHSIQNPTELAIRTNSSQGMKHFVDAVDANPDTEYQTIFLRKLYPALKNGLRSKNELVRVEILNVIAYAVTHCHGLNTLQEMRILLAGGDEEANFFNNIHHVQLHRRTRALRRLAEHCDGDHLRSSTLAEVFVPLVGNFIASTSDVDHHLVNEAIITTGHMAKRLTWGPYFALVQQYLRLSKVKDASERVYVRTLVSILDNFHFPMSDLVDVEKDLDTEIFEADNSAEDLPPILDIEPIPKQAGVARIADAVNARLLPALLRHLEKRDETEDSLRIPIAIGIVMVAKHLPEATREPQISRLLTILSQVLRSKSQETRDLARETLCKIAIVLGSSYLPVILRELRGALLRGPQLHVLSHVTHTLLVHITSAEHLSSFSNLDGCIADVAHVSAEVIFGEPGKDVQSEGFKTKMREVRSSSSKALDSFGLIAKYITPPKISSLLLPLRRIMQETEGARTMQQVDDVLRRIAAGLNSNDHLVPAELLVLCHTLISQNSRFLQHVVQSSRKKRVRGDAIVQVKRDVASVDDHYATNSFRFVVFGLDLFNTAFRRGRFDFQDAEIIARLDSIIPVVGNTLYSNNSYVLVQGLKATASIAKCPSTRYGKSLPVFVRQIIDIVKQTGNTESEVVQTAFKSLAIILRDRLTAEVKEKDLAYLLELLSPDIEEPSRQAAVFTMLRAIVARKFVVPEIYDIMDKVSEVMVTNQSSQVQELCRGVLLQFLLDYPQGKGRIRNQMSFLAKNLSYVHESGRQSVMELLSAIVVKFDSILISEYSDMLFVALVMVIANDDSSKCREVAAELVKRLFSRLDENHRRVIMSHLHSWNSQKNQPHLIRLTSQVYGYVVEVLQSNATPYLPSMLDDLNVTLTHSAQQLEQDDDDQEERMDIDVEWQTSYHVLTVLAKVLCAFPNNPMYSQKISWPSVVSHLLFPHSWVRTASCRLLGILFSGVAIPPHTEGEFSAGSQLDDLDMKDIANKLCSQLKSPHLDDPLSLQVVKNLFFIGKCFVAISVISPETPNEDAGDEDAGNEDGTHDNDSDNEADDGDEEQQEETEERKDNPLAWLFSKLSYQARSAYIARRNRSSNPETWYRQPSAIFRWFAAMVTYMEASGVESFLVHIISPSYRITEDDTIRDNHIAELKTTVVELQELIQQKVGTTKFANTYNKIRQGVLNVQRERRTARVMKATTNPQATAKRKLQRGASKKDSRKRKRSTLLESKGRIKRRRDS</sequence>
<evidence type="ECO:0000313" key="6">
    <source>
        <dbReference type="Proteomes" id="UP000030671"/>
    </source>
</evidence>
<dbReference type="PANTHER" id="PTHR17695">
    <property type="entry name" value="SMALL SUBUNIT PROCESSOME COMPONENT 20 HOMOLOG"/>
    <property type="match status" value="1"/>
</dbReference>
<feature type="region of interest" description="Disordered" evidence="1">
    <location>
        <begin position="1936"/>
        <end position="1976"/>
    </location>
</feature>
<dbReference type="InterPro" id="IPR057525">
    <property type="entry name" value="UTP20_C"/>
</dbReference>
<dbReference type="InParanoid" id="W4JNV4"/>
<dbReference type="FunCoup" id="W4JNV4">
    <property type="interactions" value="562"/>
</dbReference>
<reference evidence="5 6" key="1">
    <citation type="journal article" date="2012" name="New Phytol.">
        <title>Insight into trade-off between wood decay and parasitism from the genome of a fungal forest pathogen.</title>
        <authorList>
            <person name="Olson A."/>
            <person name="Aerts A."/>
            <person name="Asiegbu F."/>
            <person name="Belbahri L."/>
            <person name="Bouzid O."/>
            <person name="Broberg A."/>
            <person name="Canback B."/>
            <person name="Coutinho P.M."/>
            <person name="Cullen D."/>
            <person name="Dalman K."/>
            <person name="Deflorio G."/>
            <person name="van Diepen L.T."/>
            <person name="Dunand C."/>
            <person name="Duplessis S."/>
            <person name="Durling M."/>
            <person name="Gonthier P."/>
            <person name="Grimwood J."/>
            <person name="Fossdal C.G."/>
            <person name="Hansson D."/>
            <person name="Henrissat B."/>
            <person name="Hietala A."/>
            <person name="Himmelstrand K."/>
            <person name="Hoffmeister D."/>
            <person name="Hogberg N."/>
            <person name="James T.Y."/>
            <person name="Karlsson M."/>
            <person name="Kohler A."/>
            <person name="Kues U."/>
            <person name="Lee Y.H."/>
            <person name="Lin Y.C."/>
            <person name="Lind M."/>
            <person name="Lindquist E."/>
            <person name="Lombard V."/>
            <person name="Lucas S."/>
            <person name="Lunden K."/>
            <person name="Morin E."/>
            <person name="Murat C."/>
            <person name="Park J."/>
            <person name="Raffaello T."/>
            <person name="Rouze P."/>
            <person name="Salamov A."/>
            <person name="Schmutz J."/>
            <person name="Solheim H."/>
            <person name="Stahlberg J."/>
            <person name="Velez H."/>
            <person name="de Vries R.P."/>
            <person name="Wiebenga A."/>
            <person name="Woodward S."/>
            <person name="Yakovlev I."/>
            <person name="Garbelotto M."/>
            <person name="Martin F."/>
            <person name="Grigoriev I.V."/>
            <person name="Stenlid J."/>
        </authorList>
    </citation>
    <scope>NUCLEOTIDE SEQUENCE [LARGE SCALE GENOMIC DNA]</scope>
    <source>
        <strain evidence="5 6">TC 32-1</strain>
    </source>
</reference>
<evidence type="ECO:0000256" key="1">
    <source>
        <dbReference type="SAM" id="MobiDB-lite"/>
    </source>
</evidence>
<dbReference type="OrthoDB" id="360653at2759"/>
<dbReference type="PANTHER" id="PTHR17695:SF11">
    <property type="entry name" value="SMALL SUBUNIT PROCESSOME COMPONENT 20 HOMOLOG"/>
    <property type="match status" value="1"/>
</dbReference>
<organism evidence="5 6">
    <name type="scientific">Heterobasidion irregulare (strain TC 32-1)</name>
    <dbReference type="NCBI Taxonomy" id="747525"/>
    <lineage>
        <taxon>Eukaryota</taxon>
        <taxon>Fungi</taxon>
        <taxon>Dikarya</taxon>
        <taxon>Basidiomycota</taxon>
        <taxon>Agaricomycotina</taxon>
        <taxon>Agaricomycetes</taxon>
        <taxon>Russulales</taxon>
        <taxon>Bondarzewiaceae</taxon>
        <taxon>Heterobasidion</taxon>
        <taxon>Heterobasidion annosum species complex</taxon>
    </lineage>
</organism>
<dbReference type="HOGENOM" id="CLU_000327_1_1_1"/>
<keyword evidence="6" id="KW-1185">Reference proteome</keyword>
<dbReference type="eggNOG" id="KOG1823">
    <property type="taxonomic scope" value="Eukaryota"/>
</dbReference>
<dbReference type="SUPFAM" id="SSF48371">
    <property type="entry name" value="ARM repeat"/>
    <property type="match status" value="2"/>
</dbReference>
<feature type="region of interest" description="Disordered" evidence="1">
    <location>
        <begin position="1765"/>
        <end position="1806"/>
    </location>
</feature>
<feature type="domain" description="U3 small nucleolar RNA-associated protein 20 N-terminal" evidence="2">
    <location>
        <begin position="205"/>
        <end position="810"/>
    </location>
</feature>
<feature type="domain" description="U3 small nucleolar RNA-associated protein 20" evidence="3">
    <location>
        <begin position="1022"/>
        <end position="1245"/>
    </location>
</feature>
<dbReference type="GeneID" id="20672501"/>
<proteinExistence type="predicted"/>
<name>W4JNV4_HETIT</name>
<dbReference type="Proteomes" id="UP000030671">
    <property type="component" value="Unassembled WGS sequence"/>
</dbReference>
<dbReference type="GO" id="GO:0030686">
    <property type="term" value="C:90S preribosome"/>
    <property type="evidence" value="ECO:0007669"/>
    <property type="project" value="TreeGrafter"/>
</dbReference>
<dbReference type="InterPro" id="IPR011989">
    <property type="entry name" value="ARM-like"/>
</dbReference>
<evidence type="ECO:0000259" key="3">
    <source>
        <dbReference type="Pfam" id="PF20416"/>
    </source>
</evidence>
<evidence type="ECO:0000313" key="5">
    <source>
        <dbReference type="EMBL" id="ETW74745.1"/>
    </source>
</evidence>
<feature type="compositionally biased region" description="Acidic residues" evidence="1">
    <location>
        <begin position="1786"/>
        <end position="1801"/>
    </location>
</feature>
<dbReference type="Pfam" id="PF23099">
    <property type="entry name" value="UTP20_C"/>
    <property type="match status" value="1"/>
</dbReference>